<evidence type="ECO:0000313" key="1">
    <source>
        <dbReference type="EMBL" id="QSX30880.1"/>
    </source>
</evidence>
<dbReference type="EMBL" id="CP071504">
    <property type="protein sequence ID" value="QSX30880.1"/>
    <property type="molecule type" value="Genomic_DNA"/>
</dbReference>
<dbReference type="Pfam" id="PF07277">
    <property type="entry name" value="SapC"/>
    <property type="match status" value="1"/>
</dbReference>
<keyword evidence="2" id="KW-1185">Reference proteome</keyword>
<evidence type="ECO:0000313" key="2">
    <source>
        <dbReference type="Proteomes" id="UP000663281"/>
    </source>
</evidence>
<dbReference type="RefSeq" id="WP_207325608.1">
    <property type="nucleotide sequence ID" value="NZ_CP071504.1"/>
</dbReference>
<organism evidence="1 2">
    <name type="scientific">Shewanella cyperi</name>
    <dbReference type="NCBI Taxonomy" id="2814292"/>
    <lineage>
        <taxon>Bacteria</taxon>
        <taxon>Pseudomonadati</taxon>
        <taxon>Pseudomonadota</taxon>
        <taxon>Gammaproteobacteria</taxon>
        <taxon>Alteromonadales</taxon>
        <taxon>Shewanellaceae</taxon>
        <taxon>Shewanella</taxon>
    </lineage>
</organism>
<dbReference type="KEGG" id="scyp:JYB88_04280"/>
<accession>A0A974XM13</accession>
<dbReference type="Proteomes" id="UP000663281">
    <property type="component" value="Chromosome"/>
</dbReference>
<name>A0A974XM13_9GAMM</name>
<sequence>MTAQYVPLNNGVHKNLKVKAGIDFSDYEKMHMLPLVVQEFMPAATSFPIIFAKNAQSGEFLPVAISSLKPETNRFIKDGKWTRRYLPMQMRVAPFTAGPDEQKQNVMIGIDVNSQFVNEAEGEALFSEAGEQTEFLKSRVQFIGQLIEFRESTKQFIKNLTDHDLLQPKTLTVTDKEGNKNNFDGIYVVDEQKLTDLSDEVKLDFVKKGVFAAVYAHLCSLNQIDLVME</sequence>
<reference evidence="1 2" key="1">
    <citation type="submission" date="2021-03" db="EMBL/GenBank/DDBJ databases">
        <title>Novel species identification of genus Shewanella.</title>
        <authorList>
            <person name="Liu G."/>
            <person name="Zhang Q."/>
        </authorList>
    </citation>
    <scope>NUCLEOTIDE SEQUENCE [LARGE SCALE GENOMIC DNA]</scope>
    <source>
        <strain evidence="1 2">FJAT-53726</strain>
    </source>
</reference>
<dbReference type="AlphaFoldDB" id="A0A974XM13"/>
<dbReference type="InterPro" id="IPR010836">
    <property type="entry name" value="SapC"/>
</dbReference>
<proteinExistence type="predicted"/>
<gene>
    <name evidence="1" type="ORF">JYB88_04280</name>
</gene>
<protein>
    <submittedName>
        <fullName evidence="1">SapC family protein</fullName>
    </submittedName>
</protein>